<accession>A0A7U9TM24</accession>
<dbReference type="CDD" id="cd07432">
    <property type="entry name" value="PHP_HisPPase"/>
    <property type="match status" value="1"/>
</dbReference>
<dbReference type="PANTHER" id="PTHR42924">
    <property type="entry name" value="EXONUCLEASE"/>
    <property type="match status" value="1"/>
</dbReference>
<evidence type="ECO:0000259" key="1">
    <source>
        <dbReference type="SMART" id="SM00481"/>
    </source>
</evidence>
<dbReference type="InterPro" id="IPR004013">
    <property type="entry name" value="PHP_dom"/>
</dbReference>
<dbReference type="RefSeq" id="WP_176239933.1">
    <property type="nucleotide sequence ID" value="NZ_AP024412.1"/>
</dbReference>
<dbReference type="PANTHER" id="PTHR42924:SF3">
    <property type="entry name" value="POLYMERASE_HISTIDINOL PHOSPHATASE N-TERMINAL DOMAIN-CONTAINING PROTEIN"/>
    <property type="match status" value="1"/>
</dbReference>
<dbReference type="Proteomes" id="UP000620133">
    <property type="component" value="Chromosome"/>
</dbReference>
<dbReference type="GO" id="GO:0004534">
    <property type="term" value="F:5'-3' RNA exonuclease activity"/>
    <property type="evidence" value="ECO:0007669"/>
    <property type="project" value="TreeGrafter"/>
</dbReference>
<keyword evidence="3" id="KW-1185">Reference proteome</keyword>
<gene>
    <name evidence="2" type="ORF">MPAN_013470</name>
</gene>
<dbReference type="Gene3D" id="3.20.20.140">
    <property type="entry name" value="Metal-dependent hydrolases"/>
    <property type="match status" value="1"/>
</dbReference>
<dbReference type="SUPFAM" id="SSF89550">
    <property type="entry name" value="PHP domain-like"/>
    <property type="match status" value="1"/>
</dbReference>
<proteinExistence type="predicted"/>
<evidence type="ECO:0000313" key="3">
    <source>
        <dbReference type="Proteomes" id="UP000620133"/>
    </source>
</evidence>
<evidence type="ECO:0000313" key="2">
    <source>
        <dbReference type="EMBL" id="BCR36454.1"/>
    </source>
</evidence>
<dbReference type="SMART" id="SM00481">
    <property type="entry name" value="POLIIIAc"/>
    <property type="match status" value="1"/>
</dbReference>
<sequence>MKYSYDIHIHSVLSPCADVLMTPNNIFNMASLKGLDIIAITDHNSTKQLSICYELSQSYDMLFIPGVEITVKEDFDVLCYFKTIEDAISFDKILETYNQKNSFDHETMGNQEIVNIYDEVINEYPYLLIDPLNLSIKDLLHILKDFEHVLIYAHIDKDYRSGINYIDKYPLDGVEYRHIENNKKHQIVLKNSDAHQIIDILEKGDNEGMILDDLSIDSFFRYFSK</sequence>
<dbReference type="KEGG" id="manr:MPAN_013470"/>
<reference evidence="2" key="1">
    <citation type="submission" date="2021-01" db="EMBL/GenBank/DDBJ databases">
        <title>Draft genome sequence of Acholeplasmataceae bacterium strain Mahy22.</title>
        <authorList>
            <person name="Watanabe M."/>
            <person name="Kojima H."/>
            <person name="Fukui M."/>
        </authorList>
    </citation>
    <scope>NUCLEOTIDE SEQUENCE</scope>
    <source>
        <strain evidence="2">Mahy22</strain>
    </source>
</reference>
<dbReference type="InterPro" id="IPR052018">
    <property type="entry name" value="PHP_domain"/>
</dbReference>
<protein>
    <submittedName>
        <fullName evidence="2">Phosphotransferase</fullName>
    </submittedName>
</protein>
<feature type="domain" description="Polymerase/histidinol phosphatase N-terminal" evidence="1">
    <location>
        <begin position="5"/>
        <end position="73"/>
    </location>
</feature>
<dbReference type="EMBL" id="AP024412">
    <property type="protein sequence ID" value="BCR36454.1"/>
    <property type="molecule type" value="Genomic_DNA"/>
</dbReference>
<name>A0A7U9TM24_9MOLU</name>
<dbReference type="AlphaFoldDB" id="A0A7U9TM24"/>
<dbReference type="Pfam" id="PF02811">
    <property type="entry name" value="PHP"/>
    <property type="match status" value="1"/>
</dbReference>
<dbReference type="GO" id="GO:0035312">
    <property type="term" value="F:5'-3' DNA exonuclease activity"/>
    <property type="evidence" value="ECO:0007669"/>
    <property type="project" value="TreeGrafter"/>
</dbReference>
<dbReference type="InterPro" id="IPR016195">
    <property type="entry name" value="Pol/histidinol_Pase-like"/>
</dbReference>
<organism evidence="2 3">
    <name type="scientific">Mariniplasma anaerobium</name>
    <dbReference type="NCBI Taxonomy" id="2735436"/>
    <lineage>
        <taxon>Bacteria</taxon>
        <taxon>Bacillati</taxon>
        <taxon>Mycoplasmatota</taxon>
        <taxon>Mollicutes</taxon>
        <taxon>Acholeplasmatales</taxon>
        <taxon>Acholeplasmataceae</taxon>
        <taxon>Mariniplasma</taxon>
    </lineage>
</organism>
<dbReference type="InterPro" id="IPR003141">
    <property type="entry name" value="Pol/His_phosphatase_N"/>
</dbReference>